<dbReference type="InterPro" id="IPR013766">
    <property type="entry name" value="Thioredoxin_domain"/>
</dbReference>
<dbReference type="Pfam" id="PF00085">
    <property type="entry name" value="Thioredoxin"/>
    <property type="match status" value="1"/>
</dbReference>
<feature type="domain" description="Thioredoxin" evidence="1">
    <location>
        <begin position="1"/>
        <end position="130"/>
    </location>
</feature>
<dbReference type="PANTHER" id="PTHR10438">
    <property type="entry name" value="THIOREDOXIN"/>
    <property type="match status" value="1"/>
</dbReference>
<dbReference type="AlphaFoldDB" id="A0AAN7Q4B6"/>
<dbReference type="Gene3D" id="3.40.30.10">
    <property type="entry name" value="Glutaredoxin"/>
    <property type="match status" value="1"/>
</dbReference>
<proteinExistence type="predicted"/>
<evidence type="ECO:0000259" key="1">
    <source>
        <dbReference type="PROSITE" id="PS51352"/>
    </source>
</evidence>
<dbReference type="EMBL" id="JAXIOK010000011">
    <property type="protein sequence ID" value="KAK4759406.1"/>
    <property type="molecule type" value="Genomic_DNA"/>
</dbReference>
<name>A0AAN7Q4B6_9MYRT</name>
<protein>
    <recommendedName>
        <fullName evidence="1">Thioredoxin domain-containing protein</fullName>
    </recommendedName>
</protein>
<dbReference type="InterPro" id="IPR036249">
    <property type="entry name" value="Thioredoxin-like_sf"/>
</dbReference>
<accession>A0AAN7Q4B6</accession>
<evidence type="ECO:0000313" key="3">
    <source>
        <dbReference type="Proteomes" id="UP001345219"/>
    </source>
</evidence>
<organism evidence="2 3">
    <name type="scientific">Trapa incisa</name>
    <dbReference type="NCBI Taxonomy" id="236973"/>
    <lineage>
        <taxon>Eukaryota</taxon>
        <taxon>Viridiplantae</taxon>
        <taxon>Streptophyta</taxon>
        <taxon>Embryophyta</taxon>
        <taxon>Tracheophyta</taxon>
        <taxon>Spermatophyta</taxon>
        <taxon>Magnoliopsida</taxon>
        <taxon>eudicotyledons</taxon>
        <taxon>Gunneridae</taxon>
        <taxon>Pentapetalae</taxon>
        <taxon>rosids</taxon>
        <taxon>malvids</taxon>
        <taxon>Myrtales</taxon>
        <taxon>Lythraceae</taxon>
        <taxon>Trapa</taxon>
    </lineage>
</organism>
<dbReference type="PANTHER" id="PTHR10438:SF434">
    <property type="entry name" value="THIOREDOXIN H9"/>
    <property type="match status" value="1"/>
</dbReference>
<comment type="caution">
    <text evidence="2">The sequence shown here is derived from an EMBL/GenBank/DDBJ whole genome shotgun (WGS) entry which is preliminary data.</text>
</comment>
<dbReference type="InterPro" id="IPR050620">
    <property type="entry name" value="Thioredoxin_H-type-like"/>
</dbReference>
<dbReference type="SUPFAM" id="SSF52833">
    <property type="entry name" value="Thioredoxin-like"/>
    <property type="match status" value="1"/>
</dbReference>
<evidence type="ECO:0000313" key="2">
    <source>
        <dbReference type="EMBL" id="KAK4759406.1"/>
    </source>
</evidence>
<reference evidence="2 3" key="1">
    <citation type="journal article" date="2023" name="Hortic Res">
        <title>Pangenome of water caltrop reveals structural variations and asymmetric subgenome divergence after allopolyploidization.</title>
        <authorList>
            <person name="Zhang X."/>
            <person name="Chen Y."/>
            <person name="Wang L."/>
            <person name="Yuan Y."/>
            <person name="Fang M."/>
            <person name="Shi L."/>
            <person name="Lu R."/>
            <person name="Comes H.P."/>
            <person name="Ma Y."/>
            <person name="Chen Y."/>
            <person name="Huang G."/>
            <person name="Zhou Y."/>
            <person name="Zheng Z."/>
            <person name="Qiu Y."/>
        </authorList>
    </citation>
    <scope>NUCLEOTIDE SEQUENCE [LARGE SCALE GENOMIC DNA]</scope>
    <source>
        <tissue evidence="2">Roots</tissue>
    </source>
</reference>
<dbReference type="Proteomes" id="UP001345219">
    <property type="component" value="Chromosome 17"/>
</dbReference>
<dbReference type="CDD" id="cd02947">
    <property type="entry name" value="TRX_family"/>
    <property type="match status" value="1"/>
</dbReference>
<keyword evidence="3" id="KW-1185">Reference proteome</keyword>
<gene>
    <name evidence="2" type="ORF">SAY87_022537</name>
</gene>
<dbReference type="PROSITE" id="PS51352">
    <property type="entry name" value="THIOREDOXIN_2"/>
    <property type="match status" value="1"/>
</dbReference>
<sequence length="135" mass="15185">MGSCLPKQQAESSDVNAKLTGGNAHIITMTESWKQKLAEAESEERIVIAKLSASWCRPCRSISSFYAELAEKHPSLMFLSVDVDELTEFSTLWNIEATPTFFFLRNGQEMDRLVGANKDELQKKINRVLISQSKS</sequence>